<organism evidence="1 2">
    <name type="scientific">Tenacibaculum finnmarkense genomovar finnmarkense</name>
    <dbReference type="NCBI Taxonomy" id="1458503"/>
    <lineage>
        <taxon>Bacteria</taxon>
        <taxon>Pseudomonadati</taxon>
        <taxon>Bacteroidota</taxon>
        <taxon>Flavobacteriia</taxon>
        <taxon>Flavobacteriales</taxon>
        <taxon>Flavobacteriaceae</taxon>
        <taxon>Tenacibaculum</taxon>
        <taxon>Tenacibaculum finnmarkense</taxon>
    </lineage>
</organism>
<dbReference type="RefSeq" id="WP_145993727.1">
    <property type="nucleotide sequence ID" value="NZ_JAJHTL010000034.1"/>
</dbReference>
<sequence>MKKIIIILLIITSCKTIYMPQKQHNFYIPTIDNSFETFKLEEYNKENENGFSLRKNQNKTILRVGGNTYSEGIYFDNSPFNISKNFYDNGNIESKWISFNHGSGYVEKGIWYDYDREGRLIKTIDYDKGYAFTWEDVFNYCVTNNIPITLGYNREGGHHTSIQKEESEEFKRKVWAITYMDTTGVGIGKGLPLEAKILDGNTGKVLKTEKGGLLEPREN</sequence>
<dbReference type="Proteomes" id="UP000806077">
    <property type="component" value="Unassembled WGS sequence"/>
</dbReference>
<protein>
    <recommendedName>
        <fullName evidence="3">MORN repeat protein</fullName>
    </recommendedName>
</protein>
<accession>A0AAP1RI46</accession>
<gene>
    <name evidence="1" type="ORF">F7645_12375</name>
</gene>
<evidence type="ECO:0008006" key="3">
    <source>
        <dbReference type="Google" id="ProtNLM"/>
    </source>
</evidence>
<reference evidence="1 2" key="1">
    <citation type="journal article" date="2020" name="Int. J. Syst. Evol. Microbiol.">
        <title>Tenacibaculum piscium sp. nov., isolated from skin ulcers of sea-farmed fish, and description of Tenacibaculum finnmarkense sp. nov. with subdivision into genomovars finnmarkense and ulcerans.</title>
        <authorList>
            <person name="Olsen A.B."/>
            <person name="Spilsberg B."/>
            <person name="Nilsen H.K."/>
            <person name="Lagesen K."/>
            <person name="Gulla S."/>
            <person name="Avendano-Herrera R."/>
            <person name="Irgang R."/>
            <person name="Duchaud E."/>
            <person name="Colquhoun D.J."/>
        </authorList>
    </citation>
    <scope>NUCLEOTIDE SEQUENCE [LARGE SCALE GENOMIC DNA]</scope>
    <source>
        <strain evidence="1 2">TNO037</strain>
    </source>
</reference>
<proteinExistence type="predicted"/>
<evidence type="ECO:0000313" key="2">
    <source>
        <dbReference type="Proteomes" id="UP000806077"/>
    </source>
</evidence>
<name>A0AAP1RI46_9FLAO</name>
<keyword evidence="2" id="KW-1185">Reference proteome</keyword>
<comment type="caution">
    <text evidence="1">The sequence shown here is derived from an EMBL/GenBank/DDBJ whole genome shotgun (WGS) entry which is preliminary data.</text>
</comment>
<dbReference type="AlphaFoldDB" id="A0AAP1RI46"/>
<dbReference type="EMBL" id="WXXV01000029">
    <property type="protein sequence ID" value="MBE7696213.1"/>
    <property type="molecule type" value="Genomic_DNA"/>
</dbReference>
<evidence type="ECO:0000313" key="1">
    <source>
        <dbReference type="EMBL" id="MBE7696213.1"/>
    </source>
</evidence>